<accession>A0A7J8DUP5</accession>
<protein>
    <submittedName>
        <fullName evidence="1">RAD54-like protein B</fullName>
    </submittedName>
</protein>
<reference evidence="1 2" key="1">
    <citation type="journal article" date="2020" name="Nature">
        <title>Six reference-quality genomes reveal evolution of bat adaptations.</title>
        <authorList>
            <person name="Jebb D."/>
            <person name="Huang Z."/>
            <person name="Pippel M."/>
            <person name="Hughes G.M."/>
            <person name="Lavrichenko K."/>
            <person name="Devanna P."/>
            <person name="Winkler S."/>
            <person name="Jermiin L.S."/>
            <person name="Skirmuntt E.C."/>
            <person name="Katzourakis A."/>
            <person name="Burkitt-Gray L."/>
            <person name="Ray D.A."/>
            <person name="Sullivan K.A.M."/>
            <person name="Roscito J.G."/>
            <person name="Kirilenko B.M."/>
            <person name="Davalos L.M."/>
            <person name="Corthals A.P."/>
            <person name="Power M.L."/>
            <person name="Jones G."/>
            <person name="Ransome R.D."/>
            <person name="Dechmann D.K.N."/>
            <person name="Locatelli A.G."/>
            <person name="Puechmaille S.J."/>
            <person name="Fedrigo O."/>
            <person name="Jarvis E.D."/>
            <person name="Hiller M."/>
            <person name="Vernes S.C."/>
            <person name="Myers E.W."/>
            <person name="Teeling E.C."/>
        </authorList>
    </citation>
    <scope>NUCLEOTIDE SEQUENCE [LARGE SCALE GENOMIC DNA]</scope>
    <source>
        <strain evidence="1">MMolMol1</strain>
        <tissue evidence="1">Muscle</tissue>
    </source>
</reference>
<organism evidence="1 2">
    <name type="scientific">Molossus molossus</name>
    <name type="common">Pallas' mastiff bat</name>
    <name type="synonym">Vespertilio molossus</name>
    <dbReference type="NCBI Taxonomy" id="27622"/>
    <lineage>
        <taxon>Eukaryota</taxon>
        <taxon>Metazoa</taxon>
        <taxon>Chordata</taxon>
        <taxon>Craniata</taxon>
        <taxon>Vertebrata</taxon>
        <taxon>Euteleostomi</taxon>
        <taxon>Mammalia</taxon>
        <taxon>Eutheria</taxon>
        <taxon>Laurasiatheria</taxon>
        <taxon>Chiroptera</taxon>
        <taxon>Yangochiroptera</taxon>
        <taxon>Molossidae</taxon>
        <taxon>Molossus</taxon>
    </lineage>
</organism>
<keyword evidence="2" id="KW-1185">Reference proteome</keyword>
<name>A0A7J8DUP5_MOLMO</name>
<evidence type="ECO:0000313" key="2">
    <source>
        <dbReference type="Proteomes" id="UP000550707"/>
    </source>
</evidence>
<proteinExistence type="predicted"/>
<gene>
    <name evidence="1" type="ORF">HJG59_015253</name>
</gene>
<evidence type="ECO:0000313" key="1">
    <source>
        <dbReference type="EMBL" id="KAF6426765.1"/>
    </source>
</evidence>
<dbReference type="OrthoDB" id="9802217at2759"/>
<sequence length="113" mass="12929">MRRSAAPSQLLGKLFKRPKFIPPTSNLSPNEEITKLNPDTQLFEVAADNTFFQSQADPRIHSLNLLPAEESGREMSHGDNSKGKDCFETSTLNLHQTVQTWMRKHRLVPVHYR</sequence>
<dbReference type="Proteomes" id="UP000550707">
    <property type="component" value="Unassembled WGS sequence"/>
</dbReference>
<dbReference type="AlphaFoldDB" id="A0A7J8DUP5"/>
<comment type="caution">
    <text evidence="1">The sequence shown here is derived from an EMBL/GenBank/DDBJ whole genome shotgun (WGS) entry which is preliminary data.</text>
</comment>
<dbReference type="EMBL" id="JACASF010000016">
    <property type="protein sequence ID" value="KAF6426765.1"/>
    <property type="molecule type" value="Genomic_DNA"/>
</dbReference>